<dbReference type="EMBL" id="JBBPBN010000015">
    <property type="protein sequence ID" value="KAK9024058.1"/>
    <property type="molecule type" value="Genomic_DNA"/>
</dbReference>
<dbReference type="Proteomes" id="UP001396334">
    <property type="component" value="Unassembled WGS sequence"/>
</dbReference>
<feature type="transmembrane region" description="Helical" evidence="1">
    <location>
        <begin position="6"/>
        <end position="27"/>
    </location>
</feature>
<evidence type="ECO:0000313" key="3">
    <source>
        <dbReference type="Proteomes" id="UP001396334"/>
    </source>
</evidence>
<name>A0ABR2SFT6_9ROSI</name>
<comment type="caution">
    <text evidence="2">The sequence shown here is derived from an EMBL/GenBank/DDBJ whole genome shotgun (WGS) entry which is preliminary data.</text>
</comment>
<protein>
    <submittedName>
        <fullName evidence="2">Uncharacterized protein</fullName>
    </submittedName>
</protein>
<accession>A0ABR2SFT6</accession>
<keyword evidence="1" id="KW-0812">Transmembrane</keyword>
<organism evidence="2 3">
    <name type="scientific">Hibiscus sabdariffa</name>
    <name type="common">roselle</name>
    <dbReference type="NCBI Taxonomy" id="183260"/>
    <lineage>
        <taxon>Eukaryota</taxon>
        <taxon>Viridiplantae</taxon>
        <taxon>Streptophyta</taxon>
        <taxon>Embryophyta</taxon>
        <taxon>Tracheophyta</taxon>
        <taxon>Spermatophyta</taxon>
        <taxon>Magnoliopsida</taxon>
        <taxon>eudicotyledons</taxon>
        <taxon>Gunneridae</taxon>
        <taxon>Pentapetalae</taxon>
        <taxon>rosids</taxon>
        <taxon>malvids</taxon>
        <taxon>Malvales</taxon>
        <taxon>Malvaceae</taxon>
        <taxon>Malvoideae</taxon>
        <taxon>Hibiscus</taxon>
    </lineage>
</organism>
<keyword evidence="1" id="KW-0472">Membrane</keyword>
<gene>
    <name evidence="2" type="ORF">V6N11_004239</name>
</gene>
<reference evidence="2 3" key="1">
    <citation type="journal article" date="2024" name="G3 (Bethesda)">
        <title>Genome assembly of Hibiscus sabdariffa L. provides insights into metabolisms of medicinal natural products.</title>
        <authorList>
            <person name="Kim T."/>
        </authorList>
    </citation>
    <scope>NUCLEOTIDE SEQUENCE [LARGE SCALE GENOMIC DNA]</scope>
    <source>
        <strain evidence="2">TK-2024</strain>
        <tissue evidence="2">Old leaves</tissue>
    </source>
</reference>
<evidence type="ECO:0000256" key="1">
    <source>
        <dbReference type="SAM" id="Phobius"/>
    </source>
</evidence>
<keyword evidence="3" id="KW-1185">Reference proteome</keyword>
<proteinExistence type="predicted"/>
<keyword evidence="1" id="KW-1133">Transmembrane helix</keyword>
<sequence>MELLLLLVEIIATVVLLGLAGMFVRLFDTLVLTPQRIRSRLGIQAIGENGPPSSLLGNFQPRNNTRLKGKQVHRICLHRVGYYRYCRGSIRIRPKMGGM</sequence>
<evidence type="ECO:0000313" key="2">
    <source>
        <dbReference type="EMBL" id="KAK9024058.1"/>
    </source>
</evidence>